<accession>A0AAN6QIV9</accession>
<name>A0AAN6QIV9_9PEZI</name>
<feature type="compositionally biased region" description="Gly residues" evidence="1">
    <location>
        <begin position="293"/>
        <end position="302"/>
    </location>
</feature>
<feature type="region of interest" description="Disordered" evidence="1">
    <location>
        <begin position="255"/>
        <end position="322"/>
    </location>
</feature>
<keyword evidence="5" id="KW-1185">Reference proteome</keyword>
<sequence length="322" mass="34435">MAPLLMLYVLIILSLVGAAIYQHVTTTALSLPIPPALTILAILLPILSAMTTFTLPQLRRALLLPQTRSNHPRTASMSRLLLPAAHILQMILTTVLATLFSTPLAGQTTPSCLLTQQWTSLYRAHSAAPIRAIQDALACCGLRTTRDMAWPFPGGQDHIPPGACEAQFGRHMPCLPVWQDALDRMAGGEVGVVVAVGVMQVLGWLWVFTANTSRDNRGGLGAGFVERWWRGLSGGGGRAGHGDEARRALLPAAREVEATGGAMGGDDRGYHQEEEEEEEEVQSHDGEGEQRGAAGGGYGTVRGTGPRVEPAHHDPWAGVERA</sequence>
<protein>
    <recommendedName>
        <fullName evidence="6">Tetraspanin Tsp3</fullName>
    </recommendedName>
</protein>
<evidence type="ECO:0000313" key="5">
    <source>
        <dbReference type="Proteomes" id="UP001302812"/>
    </source>
</evidence>
<organism evidence="4 5">
    <name type="scientific">Canariomyces notabilis</name>
    <dbReference type="NCBI Taxonomy" id="2074819"/>
    <lineage>
        <taxon>Eukaryota</taxon>
        <taxon>Fungi</taxon>
        <taxon>Dikarya</taxon>
        <taxon>Ascomycota</taxon>
        <taxon>Pezizomycotina</taxon>
        <taxon>Sordariomycetes</taxon>
        <taxon>Sordariomycetidae</taxon>
        <taxon>Sordariales</taxon>
        <taxon>Chaetomiaceae</taxon>
        <taxon>Canariomyces</taxon>
    </lineage>
</organism>
<feature type="compositionally biased region" description="Basic and acidic residues" evidence="1">
    <location>
        <begin position="309"/>
        <end position="322"/>
    </location>
</feature>
<feature type="transmembrane region" description="Helical" evidence="2">
    <location>
        <begin position="190"/>
        <end position="208"/>
    </location>
</feature>
<evidence type="ECO:0000313" key="4">
    <source>
        <dbReference type="EMBL" id="KAK4111062.1"/>
    </source>
</evidence>
<dbReference type="AlphaFoldDB" id="A0AAN6QIV9"/>
<keyword evidence="2" id="KW-0812">Transmembrane</keyword>
<feature type="transmembrane region" description="Helical" evidence="2">
    <location>
        <begin position="34"/>
        <end position="58"/>
    </location>
</feature>
<keyword evidence="2" id="KW-0472">Membrane</keyword>
<dbReference type="EMBL" id="MU853347">
    <property type="protein sequence ID" value="KAK4111062.1"/>
    <property type="molecule type" value="Genomic_DNA"/>
</dbReference>
<evidence type="ECO:0000256" key="1">
    <source>
        <dbReference type="SAM" id="MobiDB-lite"/>
    </source>
</evidence>
<reference evidence="4" key="2">
    <citation type="submission" date="2023-05" db="EMBL/GenBank/DDBJ databases">
        <authorList>
            <consortium name="Lawrence Berkeley National Laboratory"/>
            <person name="Steindorff A."/>
            <person name="Hensen N."/>
            <person name="Bonometti L."/>
            <person name="Westerberg I."/>
            <person name="Brannstrom I.O."/>
            <person name="Guillou S."/>
            <person name="Cros-Aarteil S."/>
            <person name="Calhoun S."/>
            <person name="Haridas S."/>
            <person name="Kuo A."/>
            <person name="Mondo S."/>
            <person name="Pangilinan J."/>
            <person name="Riley R."/>
            <person name="Labutti K."/>
            <person name="Andreopoulos B."/>
            <person name="Lipzen A."/>
            <person name="Chen C."/>
            <person name="Yanf M."/>
            <person name="Daum C."/>
            <person name="Ng V."/>
            <person name="Clum A."/>
            <person name="Ohm R."/>
            <person name="Martin F."/>
            <person name="Silar P."/>
            <person name="Natvig D."/>
            <person name="Lalanne C."/>
            <person name="Gautier V."/>
            <person name="Ament-Velasquez S.L."/>
            <person name="Kruys A."/>
            <person name="Hutchinson M.I."/>
            <person name="Powell A.J."/>
            <person name="Barry K."/>
            <person name="Miller A.N."/>
            <person name="Grigoriev I.V."/>
            <person name="Debuchy R."/>
            <person name="Gladieux P."/>
            <person name="Thoren M.H."/>
            <person name="Johannesson H."/>
        </authorList>
    </citation>
    <scope>NUCLEOTIDE SEQUENCE</scope>
    <source>
        <strain evidence="4">CBS 508.74</strain>
    </source>
</reference>
<feature type="compositionally biased region" description="Basic and acidic residues" evidence="1">
    <location>
        <begin position="281"/>
        <end position="290"/>
    </location>
</feature>
<keyword evidence="3" id="KW-0732">Signal</keyword>
<keyword evidence="2" id="KW-1133">Transmembrane helix</keyword>
<dbReference type="Proteomes" id="UP001302812">
    <property type="component" value="Unassembled WGS sequence"/>
</dbReference>
<feature type="signal peptide" evidence="3">
    <location>
        <begin position="1"/>
        <end position="18"/>
    </location>
</feature>
<proteinExistence type="predicted"/>
<dbReference type="RefSeq" id="XP_064668632.1">
    <property type="nucleotide sequence ID" value="XM_064815458.1"/>
</dbReference>
<reference evidence="4" key="1">
    <citation type="journal article" date="2023" name="Mol. Phylogenet. Evol.">
        <title>Genome-scale phylogeny and comparative genomics of the fungal order Sordariales.</title>
        <authorList>
            <person name="Hensen N."/>
            <person name="Bonometti L."/>
            <person name="Westerberg I."/>
            <person name="Brannstrom I.O."/>
            <person name="Guillou S."/>
            <person name="Cros-Aarteil S."/>
            <person name="Calhoun S."/>
            <person name="Haridas S."/>
            <person name="Kuo A."/>
            <person name="Mondo S."/>
            <person name="Pangilinan J."/>
            <person name="Riley R."/>
            <person name="LaButti K."/>
            <person name="Andreopoulos B."/>
            <person name="Lipzen A."/>
            <person name="Chen C."/>
            <person name="Yan M."/>
            <person name="Daum C."/>
            <person name="Ng V."/>
            <person name="Clum A."/>
            <person name="Steindorff A."/>
            <person name="Ohm R.A."/>
            <person name="Martin F."/>
            <person name="Silar P."/>
            <person name="Natvig D.O."/>
            <person name="Lalanne C."/>
            <person name="Gautier V."/>
            <person name="Ament-Velasquez S.L."/>
            <person name="Kruys A."/>
            <person name="Hutchinson M.I."/>
            <person name="Powell A.J."/>
            <person name="Barry K."/>
            <person name="Miller A.N."/>
            <person name="Grigoriev I.V."/>
            <person name="Debuchy R."/>
            <person name="Gladieux P."/>
            <person name="Hiltunen Thoren M."/>
            <person name="Johannesson H."/>
        </authorList>
    </citation>
    <scope>NUCLEOTIDE SEQUENCE</scope>
    <source>
        <strain evidence="4">CBS 508.74</strain>
    </source>
</reference>
<evidence type="ECO:0000256" key="2">
    <source>
        <dbReference type="SAM" id="Phobius"/>
    </source>
</evidence>
<evidence type="ECO:0008006" key="6">
    <source>
        <dbReference type="Google" id="ProtNLM"/>
    </source>
</evidence>
<evidence type="ECO:0000256" key="3">
    <source>
        <dbReference type="SAM" id="SignalP"/>
    </source>
</evidence>
<feature type="chain" id="PRO_5043050506" description="Tetraspanin Tsp3" evidence="3">
    <location>
        <begin position="19"/>
        <end position="322"/>
    </location>
</feature>
<feature type="transmembrane region" description="Helical" evidence="2">
    <location>
        <begin position="79"/>
        <end position="100"/>
    </location>
</feature>
<comment type="caution">
    <text evidence="4">The sequence shown here is derived from an EMBL/GenBank/DDBJ whole genome shotgun (WGS) entry which is preliminary data.</text>
</comment>
<dbReference type="GeneID" id="89939583"/>
<gene>
    <name evidence="4" type="ORF">N656DRAFT_780852</name>
</gene>